<comment type="caution">
    <text evidence="10">The sequence shown here is derived from an EMBL/GenBank/DDBJ whole genome shotgun (WGS) entry which is preliminary data.</text>
</comment>
<evidence type="ECO:0000313" key="11">
    <source>
        <dbReference type="Proteomes" id="UP001605036"/>
    </source>
</evidence>
<keyword evidence="2 8" id="KW-0812">Transmembrane</keyword>
<keyword evidence="5" id="KW-0040">ANK repeat</keyword>
<keyword evidence="11" id="KW-1185">Reference proteome</keyword>
<gene>
    <name evidence="10" type="ORF">R1flu_028987</name>
</gene>
<feature type="domain" description="PGG" evidence="9">
    <location>
        <begin position="658"/>
        <end position="772"/>
    </location>
</feature>
<evidence type="ECO:0000256" key="5">
    <source>
        <dbReference type="ARBA" id="ARBA00023043"/>
    </source>
</evidence>
<dbReference type="Gene3D" id="1.25.40.20">
    <property type="entry name" value="Ankyrin repeat-containing domain"/>
    <property type="match status" value="2"/>
</dbReference>
<keyword evidence="4 8" id="KW-1133">Transmembrane helix</keyword>
<evidence type="ECO:0000256" key="8">
    <source>
        <dbReference type="SAM" id="Phobius"/>
    </source>
</evidence>
<dbReference type="Pfam" id="PF12796">
    <property type="entry name" value="Ank_2"/>
    <property type="match status" value="1"/>
</dbReference>
<evidence type="ECO:0000256" key="6">
    <source>
        <dbReference type="ARBA" id="ARBA00023136"/>
    </source>
</evidence>
<evidence type="ECO:0000313" key="10">
    <source>
        <dbReference type="EMBL" id="KAL2610414.1"/>
    </source>
</evidence>
<sequence>MDNIKVQRVYIDERSAAPYGNVEDVRQWYKVLVEEDCMEIKRLLDENPRLLQLGWRRKESVKLVYTAPFAPQSEHHVWKGRTALHVSVKKGWISLVRLVLALEKLESMDGPESFGNFLIHQDGYSALNALAMAVICGNSRIINILADASLQCQNNPYGITRDFSTAANDDVPDDKYTSNAEDACHVCPWPERSACKEAEHSARFLLSEQVKKTREDTSEASWEYIHKRYEEDADYNFLPWEDYIFHFICKRILPRADETNSSNRPSRQPAHVLKFLGKSNKLDPILTRFGIILVSLLKSLSQKLVVRLFERRDSQGRTPLHVAVDNFTVPEVLGELIPKGNGFKPCLNAVDAAGRTPLYTAAAIRRIWYYQVEALVEDNRTDLNAVFSPPVRDWPFDMDNLSRMNGYKGTLEDVSNGQVRYEATALHMAIIRGNAFSLESLPGADKLDREAKFRREVEFDDSLTRYGRRITKFWSTPLQLAAMLHPTDSHNQVLSYLFKDDRLYDVGRLKNLSSPPERSDSHSVLHYAAFAGNSDAVKIILASNQFDHFTLDAYNNTALHYAVDARGKLIRTHLLDRVNCWWKEYWNLGVLESNKDDQNYLEFQREQTIDHLVQAGMDMWKVNIWGNSPNPGPWASPEAKSRWNKRMEIRTLEVQARLNSAGGAISVTGALVAAASYVGPLQPPLGYDGTSDLLQTMHLPVRIFIVCNTLSFYLAISSITLALIPSLPGQGGAMVSHATELQKIQTALMIASLFLFLSILNVVMAFAAASIAVISVSESWTYGGLTLSTAAVGALVCLPVMGVCVRKMVKTLLLHKPVARNLLIHLVTIFQRSAEVKDPYLKYRRARLSLSLKLEVDDAALGGPDLKFEEAWSSDGSPREADEAALGDPDLKFEEAWSSDGSPREADEAALGDPDLKKFEEAWSSDEVMSPRGVNE</sequence>
<dbReference type="SUPFAM" id="SSF48403">
    <property type="entry name" value="Ankyrin repeat"/>
    <property type="match status" value="1"/>
</dbReference>
<reference evidence="10 11" key="1">
    <citation type="submission" date="2024-09" db="EMBL/GenBank/DDBJ databases">
        <title>Chromosome-scale assembly of Riccia fluitans.</title>
        <authorList>
            <person name="Paukszto L."/>
            <person name="Sawicki J."/>
            <person name="Karawczyk K."/>
            <person name="Piernik-Szablinska J."/>
            <person name="Szczecinska M."/>
            <person name="Mazdziarz M."/>
        </authorList>
    </citation>
    <scope>NUCLEOTIDE SEQUENCE [LARGE SCALE GENOMIC DNA]</scope>
    <source>
        <strain evidence="10">Rf_01</strain>
        <tissue evidence="10">Aerial parts of the thallus</tissue>
    </source>
</reference>
<keyword evidence="3" id="KW-0677">Repeat</keyword>
<protein>
    <recommendedName>
        <fullName evidence="9">PGG domain-containing protein</fullName>
    </recommendedName>
</protein>
<evidence type="ECO:0000256" key="7">
    <source>
        <dbReference type="SAM" id="MobiDB-lite"/>
    </source>
</evidence>
<dbReference type="EMBL" id="JBHFFA010000008">
    <property type="protein sequence ID" value="KAL2610414.1"/>
    <property type="molecule type" value="Genomic_DNA"/>
</dbReference>
<evidence type="ECO:0000256" key="3">
    <source>
        <dbReference type="ARBA" id="ARBA00022737"/>
    </source>
</evidence>
<dbReference type="InterPro" id="IPR002110">
    <property type="entry name" value="Ankyrin_rpt"/>
</dbReference>
<name>A0ABD1XNB0_9MARC</name>
<dbReference type="SMART" id="SM00248">
    <property type="entry name" value="ANK"/>
    <property type="match status" value="9"/>
</dbReference>
<dbReference type="PANTHER" id="PTHR24186:SF38">
    <property type="entry name" value="ANKYRIN REPEAT FAMILY PROTEIN"/>
    <property type="match status" value="1"/>
</dbReference>
<keyword evidence="6 8" id="KW-0472">Membrane</keyword>
<evidence type="ECO:0000256" key="2">
    <source>
        <dbReference type="ARBA" id="ARBA00022692"/>
    </source>
</evidence>
<dbReference type="GO" id="GO:0016020">
    <property type="term" value="C:membrane"/>
    <property type="evidence" value="ECO:0007669"/>
    <property type="project" value="UniProtKB-SubCell"/>
</dbReference>
<feature type="transmembrane region" description="Helical" evidence="8">
    <location>
        <begin position="699"/>
        <end position="727"/>
    </location>
</feature>
<dbReference type="InterPro" id="IPR036770">
    <property type="entry name" value="Ankyrin_rpt-contain_sf"/>
</dbReference>
<dbReference type="AlphaFoldDB" id="A0ABD1XNB0"/>
<dbReference type="PANTHER" id="PTHR24186">
    <property type="entry name" value="PROTEIN PHOSPHATASE 1 REGULATORY SUBUNIT"/>
    <property type="match status" value="1"/>
</dbReference>
<dbReference type="Proteomes" id="UP001605036">
    <property type="component" value="Unassembled WGS sequence"/>
</dbReference>
<comment type="subcellular location">
    <subcellularLocation>
        <location evidence="1">Membrane</location>
        <topology evidence="1">Multi-pass membrane protein</topology>
    </subcellularLocation>
</comment>
<evidence type="ECO:0000256" key="1">
    <source>
        <dbReference type="ARBA" id="ARBA00004141"/>
    </source>
</evidence>
<organism evidence="10 11">
    <name type="scientific">Riccia fluitans</name>
    <dbReference type="NCBI Taxonomy" id="41844"/>
    <lineage>
        <taxon>Eukaryota</taxon>
        <taxon>Viridiplantae</taxon>
        <taxon>Streptophyta</taxon>
        <taxon>Embryophyta</taxon>
        <taxon>Marchantiophyta</taxon>
        <taxon>Marchantiopsida</taxon>
        <taxon>Marchantiidae</taxon>
        <taxon>Marchantiales</taxon>
        <taxon>Ricciaceae</taxon>
        <taxon>Riccia</taxon>
    </lineage>
</organism>
<dbReference type="Pfam" id="PF13962">
    <property type="entry name" value="PGG"/>
    <property type="match status" value="1"/>
</dbReference>
<accession>A0ABD1XNB0</accession>
<feature type="region of interest" description="Disordered" evidence="7">
    <location>
        <begin position="871"/>
        <end position="916"/>
    </location>
</feature>
<feature type="transmembrane region" description="Helical" evidence="8">
    <location>
        <begin position="748"/>
        <end position="774"/>
    </location>
</feature>
<feature type="transmembrane region" description="Helical" evidence="8">
    <location>
        <begin position="780"/>
        <end position="805"/>
    </location>
</feature>
<dbReference type="InterPro" id="IPR026961">
    <property type="entry name" value="PGG_dom"/>
</dbReference>
<proteinExistence type="predicted"/>
<evidence type="ECO:0000259" key="9">
    <source>
        <dbReference type="Pfam" id="PF13962"/>
    </source>
</evidence>
<evidence type="ECO:0000256" key="4">
    <source>
        <dbReference type="ARBA" id="ARBA00022989"/>
    </source>
</evidence>